<evidence type="ECO:0000256" key="4">
    <source>
        <dbReference type="ARBA" id="ARBA00022692"/>
    </source>
</evidence>
<keyword evidence="5 9" id="KW-1133">Transmembrane helix</keyword>
<dbReference type="PRINTS" id="PR00489">
    <property type="entry name" value="FRIZZLED"/>
</dbReference>
<gene>
    <name evidence="11" type="ORF">PXEA_LOCUS37409</name>
</gene>
<dbReference type="PANTHER" id="PTHR11309">
    <property type="entry name" value="FRIZZLED"/>
    <property type="match status" value="1"/>
</dbReference>
<dbReference type="SMART" id="SM01330">
    <property type="entry name" value="Frizzled"/>
    <property type="match status" value="1"/>
</dbReference>
<keyword evidence="4 9" id="KW-0812">Transmembrane</keyword>
<keyword evidence="3" id="KW-0217">Developmental protein</keyword>
<evidence type="ECO:0000256" key="9">
    <source>
        <dbReference type="SAM" id="Phobius"/>
    </source>
</evidence>
<evidence type="ECO:0000313" key="11">
    <source>
        <dbReference type="EMBL" id="VEL43969.1"/>
    </source>
</evidence>
<comment type="subcellular location">
    <subcellularLocation>
        <location evidence="1">Membrane</location>
        <topology evidence="1">Multi-pass membrane protein</topology>
    </subcellularLocation>
</comment>
<organism evidence="11 12">
    <name type="scientific">Protopolystoma xenopodis</name>
    <dbReference type="NCBI Taxonomy" id="117903"/>
    <lineage>
        <taxon>Eukaryota</taxon>
        <taxon>Metazoa</taxon>
        <taxon>Spiralia</taxon>
        <taxon>Lophotrochozoa</taxon>
        <taxon>Platyhelminthes</taxon>
        <taxon>Monogenea</taxon>
        <taxon>Polyopisthocotylea</taxon>
        <taxon>Polystomatidea</taxon>
        <taxon>Polystomatidae</taxon>
        <taxon>Protopolystoma</taxon>
    </lineage>
</organism>
<sequence length="342" mass="36021">IPVPSSATSASGNRSRDEEVVEPNHSWAQPSRTTGSVQTPSGSKAPAGAGLTPATAPPMALGPSPPGQSAGLGDAEFAGRLELDLLPELLHRLTAAATAGGGGGGGGPQAWHSVAEATAKTGLESGRPRRRQLRLCLACRCRAPYLPSGPRAAFNEGAVVVGPPNCLAGCHAAAFAGRPDRRFVGFWLGLWAVLCALSSLATLATFLVHPARFTYPERPIVHLSACYLMLALGYLVRVGLGHEAVACDGAALRRGTTGPAVCSLVFLLTYLFGMAAAVWWVILTVTWFLAAGLKWGSEAISKYSQVPRNIGLPFCPTGQRTRDVVTLFRFMITKFLHTYQLH</sequence>
<protein>
    <recommendedName>
        <fullName evidence="10">G-protein coupled receptors family 2 profile 2 domain-containing protein</fullName>
    </recommendedName>
</protein>
<feature type="transmembrane region" description="Helical" evidence="9">
    <location>
        <begin position="261"/>
        <end position="289"/>
    </location>
</feature>
<feature type="transmembrane region" description="Helical" evidence="9">
    <location>
        <begin position="220"/>
        <end position="240"/>
    </location>
</feature>
<dbReference type="GO" id="GO:0017147">
    <property type="term" value="F:Wnt-protein binding"/>
    <property type="evidence" value="ECO:0007669"/>
    <property type="project" value="TreeGrafter"/>
</dbReference>
<feature type="transmembrane region" description="Helical" evidence="9">
    <location>
        <begin position="184"/>
        <end position="208"/>
    </location>
</feature>
<dbReference type="GO" id="GO:0042813">
    <property type="term" value="F:Wnt receptor activity"/>
    <property type="evidence" value="ECO:0007669"/>
    <property type="project" value="TreeGrafter"/>
</dbReference>
<evidence type="ECO:0000313" key="12">
    <source>
        <dbReference type="Proteomes" id="UP000784294"/>
    </source>
</evidence>
<dbReference type="OrthoDB" id="10053709at2759"/>
<feature type="region of interest" description="Disordered" evidence="8">
    <location>
        <begin position="1"/>
        <end position="73"/>
    </location>
</feature>
<feature type="compositionally biased region" description="Polar residues" evidence="8">
    <location>
        <begin position="26"/>
        <end position="42"/>
    </location>
</feature>
<dbReference type="PROSITE" id="PS50261">
    <property type="entry name" value="G_PROTEIN_RECEP_F2_4"/>
    <property type="match status" value="1"/>
</dbReference>
<comment type="caution">
    <text evidence="11">The sequence shown here is derived from an EMBL/GenBank/DDBJ whole genome shotgun (WGS) entry which is preliminary data.</text>
</comment>
<dbReference type="Pfam" id="PF01534">
    <property type="entry name" value="Frizzled"/>
    <property type="match status" value="1"/>
</dbReference>
<proteinExistence type="inferred from homology"/>
<evidence type="ECO:0000256" key="7">
    <source>
        <dbReference type="ARBA" id="ARBA00023170"/>
    </source>
</evidence>
<keyword evidence="6 9" id="KW-0472">Membrane</keyword>
<feature type="non-terminal residue" evidence="11">
    <location>
        <position position="1"/>
    </location>
</feature>
<dbReference type="InterPro" id="IPR015526">
    <property type="entry name" value="Frizzled/SFRP"/>
</dbReference>
<feature type="compositionally biased region" description="Low complexity" evidence="8">
    <location>
        <begin position="45"/>
        <end position="62"/>
    </location>
</feature>
<dbReference type="PANTHER" id="PTHR11309:SF126">
    <property type="entry name" value="FRIZZLED-2"/>
    <property type="match status" value="1"/>
</dbReference>
<dbReference type="AlphaFoldDB" id="A0A3S5B2H0"/>
<dbReference type="InterPro" id="IPR017981">
    <property type="entry name" value="GPCR_2-like_7TM"/>
</dbReference>
<feature type="domain" description="G-protein coupled receptors family 2 profile 2" evidence="10">
    <location>
        <begin position="178"/>
        <end position="305"/>
    </location>
</feature>
<evidence type="ECO:0000256" key="2">
    <source>
        <dbReference type="ARBA" id="ARBA00008077"/>
    </source>
</evidence>
<accession>A0A3S5B2H0</accession>
<dbReference type="Gene3D" id="1.20.1070.10">
    <property type="entry name" value="Rhodopsin 7-helix transmembrane proteins"/>
    <property type="match status" value="1"/>
</dbReference>
<reference evidence="11" key="1">
    <citation type="submission" date="2018-11" db="EMBL/GenBank/DDBJ databases">
        <authorList>
            <consortium name="Pathogen Informatics"/>
        </authorList>
    </citation>
    <scope>NUCLEOTIDE SEQUENCE</scope>
</reference>
<evidence type="ECO:0000256" key="5">
    <source>
        <dbReference type="ARBA" id="ARBA00022989"/>
    </source>
</evidence>
<evidence type="ECO:0000259" key="10">
    <source>
        <dbReference type="PROSITE" id="PS50261"/>
    </source>
</evidence>
<dbReference type="GO" id="GO:0035567">
    <property type="term" value="P:non-canonical Wnt signaling pathway"/>
    <property type="evidence" value="ECO:0007669"/>
    <property type="project" value="TreeGrafter"/>
</dbReference>
<dbReference type="GO" id="GO:0005886">
    <property type="term" value="C:plasma membrane"/>
    <property type="evidence" value="ECO:0007669"/>
    <property type="project" value="TreeGrafter"/>
</dbReference>
<dbReference type="GO" id="GO:0060070">
    <property type="term" value="P:canonical Wnt signaling pathway"/>
    <property type="evidence" value="ECO:0007669"/>
    <property type="project" value="TreeGrafter"/>
</dbReference>
<name>A0A3S5B2H0_9PLAT</name>
<comment type="similarity">
    <text evidence="2">Belongs to the G-protein coupled receptor Fz/Smo family.</text>
</comment>
<evidence type="ECO:0000256" key="3">
    <source>
        <dbReference type="ARBA" id="ARBA00022473"/>
    </source>
</evidence>
<evidence type="ECO:0000256" key="1">
    <source>
        <dbReference type="ARBA" id="ARBA00004141"/>
    </source>
</evidence>
<dbReference type="Proteomes" id="UP000784294">
    <property type="component" value="Unassembled WGS sequence"/>
</dbReference>
<evidence type="ECO:0000256" key="8">
    <source>
        <dbReference type="SAM" id="MobiDB-lite"/>
    </source>
</evidence>
<dbReference type="EMBL" id="CAAALY010287520">
    <property type="protein sequence ID" value="VEL43969.1"/>
    <property type="molecule type" value="Genomic_DNA"/>
</dbReference>
<feature type="compositionally biased region" description="Polar residues" evidence="8">
    <location>
        <begin position="1"/>
        <end position="13"/>
    </location>
</feature>
<keyword evidence="7" id="KW-0675">Receptor</keyword>
<dbReference type="InterPro" id="IPR000539">
    <property type="entry name" value="Frizzled/Smoothened_7TM"/>
</dbReference>
<evidence type="ECO:0000256" key="6">
    <source>
        <dbReference type="ARBA" id="ARBA00023136"/>
    </source>
</evidence>
<keyword evidence="12" id="KW-1185">Reference proteome</keyword>